<dbReference type="Pfam" id="PF00732">
    <property type="entry name" value="GMC_oxred_N"/>
    <property type="match status" value="1"/>
</dbReference>
<dbReference type="InterPro" id="IPR036188">
    <property type="entry name" value="FAD/NAD-bd_sf"/>
</dbReference>
<comment type="caution">
    <text evidence="5">The sequence shown here is derived from an EMBL/GenBank/DDBJ whole genome shotgun (WGS) entry which is preliminary data.</text>
</comment>
<sequence length="657" mass="71707">MAQIPAHVSLAQFLEVEHDYLIVGGGTAGLVLAARLSENPNVSVGVLEAGKLRLGDENVDGLTGTAHMWGNVDYDWVFKTVPQVCTKDFAGDIPCLREDADWLVLLRAQKHNQDHVHHLCRAKFVGGSSGINYTAYVRPSVEDIDIWSTVAPGWSWKDLEPCYHKSEFLQPDRATEGRPSHFQLDPRFHGQSGPIQTSWAPWIVPVEHTLVGALNQMANTKPPRDPYSGDHTGFGQHIFAIDRRSGVPTRSYAVTGYLMPAAARTNLQLLTEAVAVQVLLDNNGSAGDRNIKATGIRFWYGGQVHEITARQEIIISSSTIQSPRLLELSGIGRPETLRAAGVPRVVDLPKVGENLMEHAMSAVTYELAPGLENISLDSLFLDPAVFQEHLKRLTESHDGLMAGIFGAIGFAPYASQVSPERLDMTLGSIDVSEGSETGRTAHLKERKRVRTLLGSSIAPAIEFIGLPGHVDIEHGHADKSKTFPGAPAGRNACYSCLVSNMYPLSRGSSHIEQAEYLEDGKEPFSTQPRIDLNMLSHDADVDVIAAGLTLADRTFRSKLVSHRFVSRVSPPPEVNLEDPDQARAFVRDHVMIFNHNAGTCAMGSVVDERLRVKGVEGLRVVDVSVIPHPMSANPMATVYALAEKAADMIKQDSSLFS</sequence>
<dbReference type="PROSITE" id="PS00624">
    <property type="entry name" value="GMC_OXRED_2"/>
    <property type="match status" value="1"/>
</dbReference>
<protein>
    <recommendedName>
        <fullName evidence="3 4">Glucose-methanol-choline oxidoreductase N-terminal domain-containing protein</fullName>
    </recommendedName>
</protein>
<dbReference type="PROSITE" id="PS00623">
    <property type="entry name" value="GMC_OXRED_1"/>
    <property type="match status" value="1"/>
</dbReference>
<evidence type="ECO:0000313" key="6">
    <source>
        <dbReference type="Proteomes" id="UP001172673"/>
    </source>
</evidence>
<keyword evidence="2" id="KW-0274">FAD</keyword>
<dbReference type="PANTHER" id="PTHR11552">
    <property type="entry name" value="GLUCOSE-METHANOL-CHOLINE GMC OXIDOREDUCTASE"/>
    <property type="match status" value="1"/>
</dbReference>
<name>A0AA39CHC6_9EURO</name>
<feature type="domain" description="Glucose-methanol-choline oxidoreductase N-terminal" evidence="3">
    <location>
        <begin position="122"/>
        <end position="145"/>
    </location>
</feature>
<proteinExistence type="inferred from homology"/>
<keyword evidence="2" id="KW-0285">Flavoprotein</keyword>
<evidence type="ECO:0000256" key="2">
    <source>
        <dbReference type="RuleBase" id="RU003968"/>
    </source>
</evidence>
<reference evidence="5" key="1">
    <citation type="submission" date="2022-10" db="EMBL/GenBank/DDBJ databases">
        <title>Culturing micro-colonial fungi from biological soil crusts in the Mojave desert and describing Neophaeococcomyces mojavensis, and introducing the new genera and species Taxawa tesnikishii.</title>
        <authorList>
            <person name="Kurbessoian T."/>
            <person name="Stajich J.E."/>
        </authorList>
    </citation>
    <scope>NUCLEOTIDE SEQUENCE</scope>
    <source>
        <strain evidence="5">TK_41</strain>
    </source>
</reference>
<dbReference type="GO" id="GO:0016614">
    <property type="term" value="F:oxidoreductase activity, acting on CH-OH group of donors"/>
    <property type="evidence" value="ECO:0007669"/>
    <property type="project" value="InterPro"/>
</dbReference>
<dbReference type="GO" id="GO:0050660">
    <property type="term" value="F:flavin adenine dinucleotide binding"/>
    <property type="evidence" value="ECO:0007669"/>
    <property type="project" value="InterPro"/>
</dbReference>
<dbReference type="Gene3D" id="3.50.50.60">
    <property type="entry name" value="FAD/NAD(P)-binding domain"/>
    <property type="match status" value="1"/>
</dbReference>
<organism evidence="5 6">
    <name type="scientific">Cladophialophora chaetospira</name>
    <dbReference type="NCBI Taxonomy" id="386627"/>
    <lineage>
        <taxon>Eukaryota</taxon>
        <taxon>Fungi</taxon>
        <taxon>Dikarya</taxon>
        <taxon>Ascomycota</taxon>
        <taxon>Pezizomycotina</taxon>
        <taxon>Eurotiomycetes</taxon>
        <taxon>Chaetothyriomycetidae</taxon>
        <taxon>Chaetothyriales</taxon>
        <taxon>Herpotrichiellaceae</taxon>
        <taxon>Cladophialophora</taxon>
    </lineage>
</organism>
<dbReference type="InterPro" id="IPR012132">
    <property type="entry name" value="GMC_OxRdtase"/>
</dbReference>
<dbReference type="Gene3D" id="3.30.560.10">
    <property type="entry name" value="Glucose Oxidase, domain 3"/>
    <property type="match status" value="1"/>
</dbReference>
<dbReference type="InterPro" id="IPR000172">
    <property type="entry name" value="GMC_OxRdtase_N"/>
</dbReference>
<evidence type="ECO:0000259" key="3">
    <source>
        <dbReference type="PROSITE" id="PS00623"/>
    </source>
</evidence>
<dbReference type="InterPro" id="IPR007867">
    <property type="entry name" value="GMC_OxRtase_C"/>
</dbReference>
<keyword evidence="6" id="KW-1185">Reference proteome</keyword>
<feature type="domain" description="Glucose-methanol-choline oxidoreductase N-terminal" evidence="4">
    <location>
        <begin position="318"/>
        <end position="332"/>
    </location>
</feature>
<evidence type="ECO:0000256" key="1">
    <source>
        <dbReference type="ARBA" id="ARBA00010790"/>
    </source>
</evidence>
<dbReference type="Pfam" id="PF05199">
    <property type="entry name" value="GMC_oxred_C"/>
    <property type="match status" value="1"/>
</dbReference>
<dbReference type="PIRSF" id="PIRSF000137">
    <property type="entry name" value="Alcohol_oxidase"/>
    <property type="match status" value="1"/>
</dbReference>
<accession>A0AA39CHC6</accession>
<dbReference type="SUPFAM" id="SSF51905">
    <property type="entry name" value="FAD/NAD(P)-binding domain"/>
    <property type="match status" value="1"/>
</dbReference>
<evidence type="ECO:0000313" key="5">
    <source>
        <dbReference type="EMBL" id="KAJ9608262.1"/>
    </source>
</evidence>
<dbReference type="PANTHER" id="PTHR11552:SF210">
    <property type="entry name" value="GLUCOSE-METHANOL-CHOLINE OXIDOREDUCTASE N-TERMINAL DOMAIN-CONTAINING PROTEIN-RELATED"/>
    <property type="match status" value="1"/>
</dbReference>
<dbReference type="AlphaFoldDB" id="A0AA39CHC6"/>
<dbReference type="Proteomes" id="UP001172673">
    <property type="component" value="Unassembled WGS sequence"/>
</dbReference>
<evidence type="ECO:0000259" key="4">
    <source>
        <dbReference type="PROSITE" id="PS00624"/>
    </source>
</evidence>
<gene>
    <name evidence="5" type="ORF">H2200_007250</name>
</gene>
<dbReference type="SUPFAM" id="SSF54373">
    <property type="entry name" value="FAD-linked reductases, C-terminal domain"/>
    <property type="match status" value="1"/>
</dbReference>
<comment type="similarity">
    <text evidence="1 2">Belongs to the GMC oxidoreductase family.</text>
</comment>
<dbReference type="EMBL" id="JAPDRK010000010">
    <property type="protein sequence ID" value="KAJ9608262.1"/>
    <property type="molecule type" value="Genomic_DNA"/>
</dbReference>